<dbReference type="InterPro" id="IPR011747">
    <property type="entry name" value="CHP02241"/>
</dbReference>
<dbReference type="RefSeq" id="WP_188466103.1">
    <property type="nucleotide sequence ID" value="NZ_BAABHU010000012.1"/>
</dbReference>
<dbReference type="Proteomes" id="UP000636010">
    <property type="component" value="Unassembled WGS sequence"/>
</dbReference>
<reference evidence="2" key="1">
    <citation type="journal article" date="2019" name="Int. J. Syst. Evol. Microbiol.">
        <title>The Global Catalogue of Microorganisms (GCM) 10K type strain sequencing project: providing services to taxonomists for standard genome sequencing and annotation.</title>
        <authorList>
            <consortium name="The Broad Institute Genomics Platform"/>
            <consortium name="The Broad Institute Genome Sequencing Center for Infectious Disease"/>
            <person name="Wu L."/>
            <person name="Ma J."/>
        </authorList>
    </citation>
    <scope>NUCLEOTIDE SEQUENCE [LARGE SCALE GENOMIC DNA]</scope>
    <source>
        <strain evidence="2">CGMCC 1.10832</strain>
    </source>
</reference>
<gene>
    <name evidence="1" type="ORF">GCM10011506_35650</name>
</gene>
<comment type="caution">
    <text evidence="1">The sequence shown here is derived from an EMBL/GenBank/DDBJ whole genome shotgun (WGS) entry which is preliminary data.</text>
</comment>
<name>A0ABQ1MY51_9BACT</name>
<evidence type="ECO:0000313" key="2">
    <source>
        <dbReference type="Proteomes" id="UP000636010"/>
    </source>
</evidence>
<protein>
    <submittedName>
        <fullName evidence="1">Phage tail protein</fullName>
    </submittedName>
</protein>
<dbReference type="EMBL" id="BMEC01000012">
    <property type="protein sequence ID" value="GGC46926.1"/>
    <property type="molecule type" value="Genomic_DNA"/>
</dbReference>
<evidence type="ECO:0000313" key="1">
    <source>
        <dbReference type="EMBL" id="GGC46926.1"/>
    </source>
</evidence>
<dbReference type="NCBIfam" id="TIGR02241">
    <property type="entry name" value="conserved hypothetical phage tail region protein"/>
    <property type="match status" value="1"/>
</dbReference>
<accession>A0ABQ1MY51</accession>
<dbReference type="Pfam" id="PF06841">
    <property type="entry name" value="Phage_T4_gp19"/>
    <property type="match status" value="1"/>
</dbReference>
<dbReference type="PANTHER" id="PTHR38009:SF1">
    <property type="entry name" value="CONSERVED HYPOTHETICAL PHAGE TAIL PROTEIN"/>
    <property type="match status" value="1"/>
</dbReference>
<dbReference type="PANTHER" id="PTHR38009">
    <property type="entry name" value="CONSERVED HYPOTHETICAL PHAGE TAIL PROTEIN"/>
    <property type="match status" value="1"/>
</dbReference>
<keyword evidence="2" id="KW-1185">Reference proteome</keyword>
<dbReference type="InterPro" id="IPR010667">
    <property type="entry name" value="Phage_T4_Gp19"/>
</dbReference>
<sequence length="170" mass="19147">MAEKESVQFPVPGFRFSVRIAGAGNNDADASFQEISGISTEVPVEEIQEGGENRFVHRVPQPLKYSNLVLKRGVVNESSGLTEWCKRTINSGFATHVELKNVVITLLSDTNKPILTWTFINAYPVKWEYSGLDASKNQIFIQTIELSFQRFEENIQNWRAAVQKLASLIN</sequence>
<organism evidence="1 2">
    <name type="scientific">Marivirga lumbricoides</name>
    <dbReference type="NCBI Taxonomy" id="1046115"/>
    <lineage>
        <taxon>Bacteria</taxon>
        <taxon>Pseudomonadati</taxon>
        <taxon>Bacteroidota</taxon>
        <taxon>Cytophagia</taxon>
        <taxon>Cytophagales</taxon>
        <taxon>Marivirgaceae</taxon>
        <taxon>Marivirga</taxon>
    </lineage>
</organism>
<proteinExistence type="predicted"/>